<dbReference type="RefSeq" id="XP_018984233.1">
    <property type="nucleotide sequence ID" value="XM_019129419.1"/>
</dbReference>
<keyword evidence="5 12" id="KW-0812">Transmembrane</keyword>
<keyword evidence="9" id="KW-0811">Translocation</keyword>
<dbReference type="InterPro" id="IPR011553">
    <property type="entry name" value="Sec62_asco"/>
</dbReference>
<dbReference type="GO" id="GO:0031204">
    <property type="term" value="P:post-translational protein targeting to membrane, translocation"/>
    <property type="evidence" value="ECO:0007669"/>
    <property type="project" value="EnsemblFungi"/>
</dbReference>
<dbReference type="Pfam" id="PF03839">
    <property type="entry name" value="Sec62"/>
    <property type="match status" value="1"/>
</dbReference>
<feature type="region of interest" description="Disordered" evidence="11">
    <location>
        <begin position="225"/>
        <end position="268"/>
    </location>
</feature>
<accession>A0A1E3QMI8</accession>
<gene>
    <name evidence="13" type="ORF">BABINDRAFT_162569</name>
</gene>
<evidence type="ECO:0000256" key="3">
    <source>
        <dbReference type="ARBA" id="ARBA00021257"/>
    </source>
</evidence>
<evidence type="ECO:0000256" key="4">
    <source>
        <dbReference type="ARBA" id="ARBA00022448"/>
    </source>
</evidence>
<keyword evidence="7" id="KW-0653">Protein transport</keyword>
<dbReference type="STRING" id="984486.A0A1E3QMI8"/>
<dbReference type="PANTHER" id="PTHR12443:SF9">
    <property type="entry name" value="TRANSLOCATION PROTEIN SEC62"/>
    <property type="match status" value="1"/>
</dbReference>
<dbReference type="InterPro" id="IPR004728">
    <property type="entry name" value="Sec62"/>
</dbReference>
<evidence type="ECO:0000313" key="14">
    <source>
        <dbReference type="Proteomes" id="UP000094336"/>
    </source>
</evidence>
<feature type="transmembrane region" description="Helical" evidence="12">
    <location>
        <begin position="134"/>
        <end position="155"/>
    </location>
</feature>
<dbReference type="GeneID" id="30147272"/>
<evidence type="ECO:0000256" key="10">
    <source>
        <dbReference type="ARBA" id="ARBA00023136"/>
    </source>
</evidence>
<evidence type="ECO:0000256" key="6">
    <source>
        <dbReference type="ARBA" id="ARBA00022824"/>
    </source>
</evidence>
<comment type="subcellular location">
    <subcellularLocation>
        <location evidence="1">Endoplasmic reticulum membrane</location>
        <topology evidence="1">Multi-pass membrane protein</topology>
    </subcellularLocation>
</comment>
<sequence>MSEQAVPVSPQIVNVANFLRDHKLLKKRSGLLNGAIQIDFFRLKRLVRALSSPQFTQQKDVPIIEKPQDVTQIIVQLIESKMIVPVDKLSTNDTRTKGIKPVKGSPALFPAQKADLNNPESYFIWVYNKPNPMLIVYSIIAIAAVFTILLFPLWPRFMRKGVWYLSMIAMGLIALLFVVAIIRLVMYLISLAVCPKGFWLFPNLFEDVGFFDSFKPLYGWEEKVEKKGKKSKKGKAEPAPSATNSGVEVHATSVTKKTHTPVLEEVDE</sequence>
<keyword evidence="10 12" id="KW-0472">Membrane</keyword>
<dbReference type="NCBIfam" id="TIGR00869">
    <property type="entry name" value="sec62"/>
    <property type="match status" value="1"/>
</dbReference>
<evidence type="ECO:0000256" key="1">
    <source>
        <dbReference type="ARBA" id="ARBA00004477"/>
    </source>
</evidence>
<dbReference type="GO" id="GO:0008320">
    <property type="term" value="F:protein transmembrane transporter activity"/>
    <property type="evidence" value="ECO:0007669"/>
    <property type="project" value="EnsemblFungi"/>
</dbReference>
<dbReference type="GO" id="GO:0071256">
    <property type="term" value="C:translocon complex"/>
    <property type="evidence" value="ECO:0007669"/>
    <property type="project" value="EnsemblFungi"/>
</dbReference>
<dbReference type="EMBL" id="KV454434">
    <property type="protein sequence ID" value="ODQ78905.1"/>
    <property type="molecule type" value="Genomic_DNA"/>
</dbReference>
<evidence type="ECO:0000256" key="2">
    <source>
        <dbReference type="ARBA" id="ARBA00010604"/>
    </source>
</evidence>
<dbReference type="AlphaFoldDB" id="A0A1E3QMI8"/>
<evidence type="ECO:0000256" key="7">
    <source>
        <dbReference type="ARBA" id="ARBA00022927"/>
    </source>
</evidence>
<dbReference type="OrthoDB" id="200187at2759"/>
<evidence type="ECO:0000256" key="5">
    <source>
        <dbReference type="ARBA" id="ARBA00022692"/>
    </source>
</evidence>
<organism evidence="13 14">
    <name type="scientific">Babjeviella inositovora NRRL Y-12698</name>
    <dbReference type="NCBI Taxonomy" id="984486"/>
    <lineage>
        <taxon>Eukaryota</taxon>
        <taxon>Fungi</taxon>
        <taxon>Dikarya</taxon>
        <taxon>Ascomycota</taxon>
        <taxon>Saccharomycotina</taxon>
        <taxon>Pichiomycetes</taxon>
        <taxon>Serinales incertae sedis</taxon>
        <taxon>Babjeviella</taxon>
    </lineage>
</organism>
<dbReference type="GO" id="GO:0031207">
    <property type="term" value="C:Sec62/Sec63 complex"/>
    <property type="evidence" value="ECO:0007669"/>
    <property type="project" value="EnsemblFungi"/>
</dbReference>
<evidence type="ECO:0000256" key="9">
    <source>
        <dbReference type="ARBA" id="ARBA00023010"/>
    </source>
</evidence>
<dbReference type="Proteomes" id="UP000094336">
    <property type="component" value="Unassembled WGS sequence"/>
</dbReference>
<reference evidence="14" key="1">
    <citation type="submission" date="2016-05" db="EMBL/GenBank/DDBJ databases">
        <title>Comparative genomics of biotechnologically important yeasts.</title>
        <authorList>
            <consortium name="DOE Joint Genome Institute"/>
            <person name="Riley R."/>
            <person name="Haridas S."/>
            <person name="Wolfe K.H."/>
            <person name="Lopes M.R."/>
            <person name="Hittinger C.T."/>
            <person name="Goker M."/>
            <person name="Salamov A."/>
            <person name="Wisecaver J."/>
            <person name="Long T.M."/>
            <person name="Aerts A.L."/>
            <person name="Barry K."/>
            <person name="Choi C."/>
            <person name="Clum A."/>
            <person name="Coughlan A.Y."/>
            <person name="Deshpande S."/>
            <person name="Douglass A.P."/>
            <person name="Hanson S.J."/>
            <person name="Klenk H.-P."/>
            <person name="Labutti K."/>
            <person name="Lapidus A."/>
            <person name="Lindquist E."/>
            <person name="Lipzen A."/>
            <person name="Meier-Kolthoff J.P."/>
            <person name="Ohm R.A."/>
            <person name="Otillar R.P."/>
            <person name="Pangilinan J."/>
            <person name="Peng Y."/>
            <person name="Rokas A."/>
            <person name="Rosa C.A."/>
            <person name="Scheuner C."/>
            <person name="Sibirny A.A."/>
            <person name="Slot J.C."/>
            <person name="Stielow J.B."/>
            <person name="Sun H."/>
            <person name="Kurtzman C.P."/>
            <person name="Blackwell M."/>
            <person name="Grigoriev I.V."/>
            <person name="Jeffries T.W."/>
        </authorList>
    </citation>
    <scope>NUCLEOTIDE SEQUENCE [LARGE SCALE GENOMIC DNA]</scope>
    <source>
        <strain evidence="14">NRRL Y-12698</strain>
    </source>
</reference>
<comment type="similarity">
    <text evidence="2">Belongs to the SEC62 family.</text>
</comment>
<protein>
    <recommendedName>
        <fullName evidence="3">Translocation protein SEC62</fullName>
    </recommendedName>
</protein>
<evidence type="ECO:0000313" key="13">
    <source>
        <dbReference type="EMBL" id="ODQ78905.1"/>
    </source>
</evidence>
<evidence type="ECO:0000256" key="11">
    <source>
        <dbReference type="SAM" id="MobiDB-lite"/>
    </source>
</evidence>
<keyword evidence="8 12" id="KW-1133">Transmembrane helix</keyword>
<evidence type="ECO:0000256" key="12">
    <source>
        <dbReference type="SAM" id="Phobius"/>
    </source>
</evidence>
<feature type="transmembrane region" description="Helical" evidence="12">
    <location>
        <begin position="161"/>
        <end position="186"/>
    </location>
</feature>
<keyword evidence="6" id="KW-0256">Endoplasmic reticulum</keyword>
<name>A0A1E3QMI8_9ASCO</name>
<dbReference type="PANTHER" id="PTHR12443">
    <property type="entry name" value="TRANSLOCATION PROTEIN SEC62"/>
    <property type="match status" value="1"/>
</dbReference>
<evidence type="ECO:0000256" key="8">
    <source>
        <dbReference type="ARBA" id="ARBA00022989"/>
    </source>
</evidence>
<keyword evidence="14" id="KW-1185">Reference proteome</keyword>
<keyword evidence="4" id="KW-0813">Transport</keyword>
<proteinExistence type="inferred from homology"/>